<keyword evidence="2" id="KW-0238">DNA-binding</keyword>
<keyword evidence="3" id="KW-0804">Transcription</keyword>
<dbReference type="AlphaFoldDB" id="A0A4R1SAK6"/>
<dbReference type="EMBL" id="SLUN01000002">
    <property type="protein sequence ID" value="TCL76501.1"/>
    <property type="molecule type" value="Genomic_DNA"/>
</dbReference>
<dbReference type="Pfam" id="PF12833">
    <property type="entry name" value="HTH_18"/>
    <property type="match status" value="1"/>
</dbReference>
<feature type="transmembrane region" description="Helical" evidence="4">
    <location>
        <begin position="305"/>
        <end position="324"/>
    </location>
</feature>
<dbReference type="PROSITE" id="PS00041">
    <property type="entry name" value="HTH_ARAC_FAMILY_1"/>
    <property type="match status" value="1"/>
</dbReference>
<dbReference type="RefSeq" id="WP_165907751.1">
    <property type="nucleotide sequence ID" value="NZ_SLUN01000002.1"/>
</dbReference>
<dbReference type="Proteomes" id="UP000295008">
    <property type="component" value="Unassembled WGS sequence"/>
</dbReference>
<sequence>MFKKFLAALQQWIDWEKNIGRFFAYFIVGNMLVAGLFGALLYVRSAGSLEAQTLEANQNMLLQLNKSTDLLLNQVDQYLNRLSLDPFITEFIQHYKGRDLVGQFEINAAMDNNLLLNQYINSINIFYRKENKVYSINCGVRDLADFPDRRIFAKMKNGGLNYYNWLPTRKLLDEKSGNMIDVITIIKPIPLGSFDPIAVAAVNIDEGFLRNSMNSIITKEQNELLVVDEQGRFISSNRRALSDRYFRNKPYLRHVFEQKSGSYPARLNRQKVLISFVSSESYGWKYISIVPYRAIDAKIVFFRDYALIVSLLAIVLGIAVALFFSNKISRPIQLIAGLFKNGEKQPGENDILKYIEKSVNRLVEQNEHIEKAFREHLPVLRNNFLTSLLMGCIADSREIEARFQYYGIDFAQHAQYIVFLISLGNYRGLSGRFSERQLNLFVISLMEVLNNLPGGDYQKIVVNTKAPEIAMIFALPALDDDLSFKRQIKLIGTEIHQAVQSHVQGEFAIAAGTPKPEIARIADSYQEALEALHYRVLKGNGRVIWFEEIQDLKEANYPYPYPKEKALINHLKQGDIESALRLNHDLFKFFTSCSGASGDAAVYFYMQLLSSAIQCALEMGINIESLLGGANPYRELLKCTDIAEVQDWFAGLFKELSEQVQNRKNAKNQGVIESIVKYIREHYDQDLSLKVLSQQVFLSVPYLSAVFREEYGKPLKQFINEVRIEKAKQFLADPDYQIAEVAEKVGYDRVHAFLRLFKEYTGMTPGQYRKTIIFHEKSHHSDLALH</sequence>
<dbReference type="InterPro" id="IPR018060">
    <property type="entry name" value="HTH_AraC"/>
</dbReference>
<dbReference type="InterPro" id="IPR041522">
    <property type="entry name" value="CdaR_GGDEF"/>
</dbReference>
<accession>A0A4R1SAK6</accession>
<feature type="transmembrane region" description="Helical" evidence="4">
    <location>
        <begin position="22"/>
        <end position="43"/>
    </location>
</feature>
<reference evidence="6 7" key="1">
    <citation type="submission" date="2019-03" db="EMBL/GenBank/DDBJ databases">
        <title>Genomic Encyclopedia of Type Strains, Phase IV (KMG-IV): sequencing the most valuable type-strain genomes for metagenomic binning, comparative biology and taxonomic classification.</title>
        <authorList>
            <person name="Goeker M."/>
        </authorList>
    </citation>
    <scope>NUCLEOTIDE SEQUENCE [LARGE SCALE GENOMIC DNA]</scope>
    <source>
        <strain evidence="6 7">LX-B</strain>
    </source>
</reference>
<evidence type="ECO:0000256" key="2">
    <source>
        <dbReference type="ARBA" id="ARBA00023125"/>
    </source>
</evidence>
<evidence type="ECO:0000259" key="5">
    <source>
        <dbReference type="PROSITE" id="PS01124"/>
    </source>
</evidence>
<keyword evidence="4" id="KW-0472">Membrane</keyword>
<evidence type="ECO:0000313" key="6">
    <source>
        <dbReference type="EMBL" id="TCL76501.1"/>
    </source>
</evidence>
<dbReference type="PRINTS" id="PR00032">
    <property type="entry name" value="HTHARAC"/>
</dbReference>
<name>A0A4R1SAK6_HYDET</name>
<evidence type="ECO:0000313" key="7">
    <source>
        <dbReference type="Proteomes" id="UP000295008"/>
    </source>
</evidence>
<keyword evidence="7" id="KW-1185">Reference proteome</keyword>
<keyword evidence="4" id="KW-1133">Transmembrane helix</keyword>
<protein>
    <submittedName>
        <fullName evidence="6">Cache domain-containing protein</fullName>
    </submittedName>
</protein>
<dbReference type="Gene3D" id="3.30.450.20">
    <property type="entry name" value="PAS domain"/>
    <property type="match status" value="1"/>
</dbReference>
<feature type="domain" description="HTH araC/xylS-type" evidence="5">
    <location>
        <begin position="673"/>
        <end position="771"/>
    </location>
</feature>
<dbReference type="GO" id="GO:0043565">
    <property type="term" value="F:sequence-specific DNA binding"/>
    <property type="evidence" value="ECO:0007669"/>
    <property type="project" value="InterPro"/>
</dbReference>
<keyword evidence="4" id="KW-0812">Transmembrane</keyword>
<dbReference type="Pfam" id="PF17853">
    <property type="entry name" value="GGDEF_2"/>
    <property type="match status" value="1"/>
</dbReference>
<evidence type="ECO:0000256" key="4">
    <source>
        <dbReference type="SAM" id="Phobius"/>
    </source>
</evidence>
<dbReference type="PANTHER" id="PTHR43280:SF28">
    <property type="entry name" value="HTH-TYPE TRANSCRIPTIONAL ACTIVATOR RHAS"/>
    <property type="match status" value="1"/>
</dbReference>
<dbReference type="SUPFAM" id="SSF46689">
    <property type="entry name" value="Homeodomain-like"/>
    <property type="match status" value="2"/>
</dbReference>
<gene>
    <name evidence="6" type="ORF">EDC14_1002260</name>
</gene>
<dbReference type="GO" id="GO:0003700">
    <property type="term" value="F:DNA-binding transcription factor activity"/>
    <property type="evidence" value="ECO:0007669"/>
    <property type="project" value="InterPro"/>
</dbReference>
<proteinExistence type="predicted"/>
<evidence type="ECO:0000256" key="3">
    <source>
        <dbReference type="ARBA" id="ARBA00023163"/>
    </source>
</evidence>
<organism evidence="6 7">
    <name type="scientific">Hydrogenispora ethanolica</name>
    <dbReference type="NCBI Taxonomy" id="1082276"/>
    <lineage>
        <taxon>Bacteria</taxon>
        <taxon>Bacillati</taxon>
        <taxon>Bacillota</taxon>
        <taxon>Hydrogenispora</taxon>
    </lineage>
</organism>
<evidence type="ECO:0000256" key="1">
    <source>
        <dbReference type="ARBA" id="ARBA00023015"/>
    </source>
</evidence>
<dbReference type="InterPro" id="IPR018062">
    <property type="entry name" value="HTH_AraC-typ_CS"/>
</dbReference>
<dbReference type="Gene3D" id="1.10.10.60">
    <property type="entry name" value="Homeodomain-like"/>
    <property type="match status" value="2"/>
</dbReference>
<dbReference type="PROSITE" id="PS01124">
    <property type="entry name" value="HTH_ARAC_FAMILY_2"/>
    <property type="match status" value="1"/>
</dbReference>
<comment type="caution">
    <text evidence="6">The sequence shown here is derived from an EMBL/GenBank/DDBJ whole genome shotgun (WGS) entry which is preliminary data.</text>
</comment>
<dbReference type="PANTHER" id="PTHR43280">
    <property type="entry name" value="ARAC-FAMILY TRANSCRIPTIONAL REGULATOR"/>
    <property type="match status" value="1"/>
</dbReference>
<dbReference type="SMART" id="SM00342">
    <property type="entry name" value="HTH_ARAC"/>
    <property type="match status" value="1"/>
</dbReference>
<dbReference type="InterPro" id="IPR009057">
    <property type="entry name" value="Homeodomain-like_sf"/>
</dbReference>
<keyword evidence="1" id="KW-0805">Transcription regulation</keyword>
<dbReference type="InterPro" id="IPR020449">
    <property type="entry name" value="Tscrpt_reg_AraC-type_HTH"/>
</dbReference>